<dbReference type="GO" id="GO:0046872">
    <property type="term" value="F:metal ion binding"/>
    <property type="evidence" value="ECO:0007669"/>
    <property type="project" value="UniProtKB-UniRule"/>
</dbReference>
<dbReference type="HOGENOM" id="CLU_044403_0_0_7"/>
<dbReference type="Proteomes" id="UP000000442">
    <property type="component" value="Chromosome"/>
</dbReference>
<dbReference type="Pfam" id="PF02424">
    <property type="entry name" value="ApbE"/>
    <property type="match status" value="1"/>
</dbReference>
<evidence type="ECO:0000256" key="8">
    <source>
        <dbReference type="ARBA" id="ARBA00031306"/>
    </source>
</evidence>
<dbReference type="EMBL" id="CP001087">
    <property type="protein sequence ID" value="ACN16294.1"/>
    <property type="molecule type" value="Genomic_DNA"/>
</dbReference>
<dbReference type="SUPFAM" id="SSF143631">
    <property type="entry name" value="ApbE-like"/>
    <property type="match status" value="1"/>
</dbReference>
<comment type="catalytic activity">
    <reaction evidence="9 10">
        <text>L-threonyl-[protein] + FAD = FMN-L-threonyl-[protein] + AMP + H(+)</text>
        <dbReference type="Rhea" id="RHEA:36847"/>
        <dbReference type="Rhea" id="RHEA-COMP:11060"/>
        <dbReference type="Rhea" id="RHEA-COMP:11061"/>
        <dbReference type="ChEBI" id="CHEBI:15378"/>
        <dbReference type="ChEBI" id="CHEBI:30013"/>
        <dbReference type="ChEBI" id="CHEBI:57692"/>
        <dbReference type="ChEBI" id="CHEBI:74257"/>
        <dbReference type="ChEBI" id="CHEBI:456215"/>
        <dbReference type="EC" id="2.7.1.180"/>
    </reaction>
</comment>
<keyword evidence="5 10" id="KW-0479">Metal-binding</keyword>
<evidence type="ECO:0000256" key="10">
    <source>
        <dbReference type="PIRNR" id="PIRNR006268"/>
    </source>
</evidence>
<sequence>MKYSKKILFYSVLIATLFLLVQDTLTQAEALKKHTLMGKTMGTTYAITVMADSIIDEVQLKQRIDARLAMVNQSMSMFLPTSEISRFNATSAHTPFTVSPDFAQVLEQGSRLYLLTNGAWDGTLKPLVDLWGFGTKAAITKMPDPERVKALLSQTGFNRIDIQGKILSKKSDSVTLDLGSIAKGFGVDAVALMLQGSGFSRFIVEIGGEVVTRGTKPGNMAWTVGISRPEPGSTQSTLYRTIKLRDKALATSGDYRNFVTIDNRSYSHIINPTTGYPVDTGVVSASVVADNCTFADGLATALMVMAPEKSLAIVNGLDNVECLIVVRKPDGTFQDFSSNRFP</sequence>
<dbReference type="AlphaFoldDB" id="C0QLJ0"/>
<dbReference type="InterPro" id="IPR024932">
    <property type="entry name" value="ApbE"/>
</dbReference>
<evidence type="ECO:0000256" key="12">
    <source>
        <dbReference type="SAM" id="SignalP"/>
    </source>
</evidence>
<dbReference type="EC" id="2.7.1.180" evidence="1 10"/>
<keyword evidence="4 10" id="KW-0808">Transferase</keyword>
<evidence type="ECO:0000256" key="6">
    <source>
        <dbReference type="ARBA" id="ARBA00022827"/>
    </source>
</evidence>
<comment type="cofactor">
    <cofactor evidence="11">
        <name>Mg(2+)</name>
        <dbReference type="ChEBI" id="CHEBI:18420"/>
    </cofactor>
    <cofactor evidence="11">
        <name>Mn(2+)</name>
        <dbReference type="ChEBI" id="CHEBI:29035"/>
    </cofactor>
    <text evidence="11">Magnesium. Can also use manganese.</text>
</comment>
<feature type="binding site" evidence="11">
    <location>
        <position position="300"/>
    </location>
    <ligand>
        <name>Mg(2+)</name>
        <dbReference type="ChEBI" id="CHEBI:18420"/>
    </ligand>
</feature>
<evidence type="ECO:0000313" key="13">
    <source>
        <dbReference type="EMBL" id="ACN16294.1"/>
    </source>
</evidence>
<dbReference type="OrthoDB" id="9778595at2"/>
<gene>
    <name evidence="13" type="primary">apbE</name>
    <name evidence="13" type="ordered locus">HRM2_32140</name>
</gene>
<dbReference type="PIRSF" id="PIRSF006268">
    <property type="entry name" value="ApbE"/>
    <property type="match status" value="1"/>
</dbReference>
<evidence type="ECO:0000256" key="1">
    <source>
        <dbReference type="ARBA" id="ARBA00011955"/>
    </source>
</evidence>
<feature type="signal peptide" evidence="12">
    <location>
        <begin position="1"/>
        <end position="28"/>
    </location>
</feature>
<evidence type="ECO:0000256" key="7">
    <source>
        <dbReference type="ARBA" id="ARBA00022842"/>
    </source>
</evidence>
<keyword evidence="3 10" id="KW-0285">Flavoprotein</keyword>
<protein>
    <recommendedName>
        <fullName evidence="2 10">FAD:protein FMN transferase</fullName>
        <ecNumber evidence="1 10">2.7.1.180</ecNumber>
    </recommendedName>
    <alternativeName>
        <fullName evidence="8 10">Flavin transferase</fullName>
    </alternativeName>
</protein>
<feature type="binding site" evidence="11">
    <location>
        <position position="296"/>
    </location>
    <ligand>
        <name>Mg(2+)</name>
        <dbReference type="ChEBI" id="CHEBI:18420"/>
    </ligand>
</feature>
<keyword evidence="12" id="KW-0732">Signal</keyword>
<evidence type="ECO:0000256" key="9">
    <source>
        <dbReference type="ARBA" id="ARBA00048540"/>
    </source>
</evidence>
<proteinExistence type="inferred from homology"/>
<name>C0QLJ0_DESAH</name>
<keyword evidence="14" id="KW-1185">Reference proteome</keyword>
<dbReference type="KEGG" id="dat:HRM2_32140"/>
<evidence type="ECO:0000256" key="2">
    <source>
        <dbReference type="ARBA" id="ARBA00016337"/>
    </source>
</evidence>
<evidence type="ECO:0000256" key="5">
    <source>
        <dbReference type="ARBA" id="ARBA00022723"/>
    </source>
</evidence>
<dbReference type="STRING" id="177437.HRM2_32140"/>
<evidence type="ECO:0000313" key="14">
    <source>
        <dbReference type="Proteomes" id="UP000000442"/>
    </source>
</evidence>
<accession>C0QLJ0</accession>
<dbReference type="PANTHER" id="PTHR30040">
    <property type="entry name" value="THIAMINE BIOSYNTHESIS LIPOPROTEIN APBE"/>
    <property type="match status" value="1"/>
</dbReference>
<dbReference type="InterPro" id="IPR003374">
    <property type="entry name" value="ApbE-like_sf"/>
</dbReference>
<evidence type="ECO:0000256" key="3">
    <source>
        <dbReference type="ARBA" id="ARBA00022630"/>
    </source>
</evidence>
<dbReference type="Gene3D" id="3.10.520.10">
    <property type="entry name" value="ApbE-like domains"/>
    <property type="match status" value="1"/>
</dbReference>
<dbReference type="RefSeq" id="WP_015905056.1">
    <property type="nucleotide sequence ID" value="NC_012108.1"/>
</dbReference>
<feature type="chain" id="PRO_5039908088" description="FAD:protein FMN transferase" evidence="12">
    <location>
        <begin position="29"/>
        <end position="342"/>
    </location>
</feature>
<reference evidence="13 14" key="1">
    <citation type="journal article" date="2009" name="Environ. Microbiol.">
        <title>Genome sequence of Desulfobacterium autotrophicum HRM2, a marine sulfate reducer oxidizing organic carbon completely to carbon dioxide.</title>
        <authorList>
            <person name="Strittmatter A.W."/>
            <person name="Liesegang H."/>
            <person name="Rabus R."/>
            <person name="Decker I."/>
            <person name="Amann J."/>
            <person name="Andres S."/>
            <person name="Henne A."/>
            <person name="Fricke W.F."/>
            <person name="Martinez-Arias R."/>
            <person name="Bartels D."/>
            <person name="Goesmann A."/>
            <person name="Krause L."/>
            <person name="Puehler A."/>
            <person name="Klenk H.P."/>
            <person name="Richter M."/>
            <person name="Schuler M."/>
            <person name="Gloeckner F.O."/>
            <person name="Meyerdierks A."/>
            <person name="Gottschalk G."/>
            <person name="Amann R."/>
        </authorList>
    </citation>
    <scope>NUCLEOTIDE SEQUENCE [LARGE SCALE GENOMIC DNA]</scope>
    <source>
        <strain evidence="14">ATCC 43914 / DSM 3382 / HRM2</strain>
    </source>
</reference>
<keyword evidence="6 10" id="KW-0274">FAD</keyword>
<dbReference type="PANTHER" id="PTHR30040:SF2">
    <property type="entry name" value="FAD:PROTEIN FMN TRANSFERASE"/>
    <property type="match status" value="1"/>
</dbReference>
<evidence type="ECO:0000256" key="4">
    <source>
        <dbReference type="ARBA" id="ARBA00022679"/>
    </source>
</evidence>
<evidence type="ECO:0000256" key="11">
    <source>
        <dbReference type="PIRSR" id="PIRSR006268-2"/>
    </source>
</evidence>
<feature type="binding site" evidence="11">
    <location>
        <position position="180"/>
    </location>
    <ligand>
        <name>Mg(2+)</name>
        <dbReference type="ChEBI" id="CHEBI:18420"/>
    </ligand>
</feature>
<keyword evidence="7 10" id="KW-0460">Magnesium</keyword>
<comment type="similarity">
    <text evidence="10">Belongs to the ApbE family.</text>
</comment>
<organism evidence="13 14">
    <name type="scientific">Desulforapulum autotrophicum (strain ATCC 43914 / DSM 3382 / VKM B-1955 / HRM2)</name>
    <name type="common">Desulfobacterium autotrophicum</name>
    <dbReference type="NCBI Taxonomy" id="177437"/>
    <lineage>
        <taxon>Bacteria</taxon>
        <taxon>Pseudomonadati</taxon>
        <taxon>Thermodesulfobacteriota</taxon>
        <taxon>Desulfobacteria</taxon>
        <taxon>Desulfobacterales</taxon>
        <taxon>Desulfobacteraceae</taxon>
        <taxon>Desulforapulum</taxon>
    </lineage>
</organism>
<dbReference type="GO" id="GO:0016740">
    <property type="term" value="F:transferase activity"/>
    <property type="evidence" value="ECO:0007669"/>
    <property type="project" value="UniProtKB-UniRule"/>
</dbReference>
<dbReference type="eggNOG" id="COG1477">
    <property type="taxonomic scope" value="Bacteria"/>
</dbReference>